<dbReference type="InterPro" id="IPR039422">
    <property type="entry name" value="MarR/SlyA-like"/>
</dbReference>
<dbReference type="InterPro" id="IPR036388">
    <property type="entry name" value="WH-like_DNA-bd_sf"/>
</dbReference>
<proteinExistence type="predicted"/>
<dbReference type="PROSITE" id="PS01117">
    <property type="entry name" value="HTH_MARR_1"/>
    <property type="match status" value="1"/>
</dbReference>
<evidence type="ECO:0000259" key="4">
    <source>
        <dbReference type="PROSITE" id="PS50995"/>
    </source>
</evidence>
<name>A0ABP9SMZ3_9MICC</name>
<evidence type="ECO:0000313" key="5">
    <source>
        <dbReference type="EMBL" id="GAA5198041.1"/>
    </source>
</evidence>
<keyword evidence="1" id="KW-0805">Transcription regulation</keyword>
<dbReference type="InterPro" id="IPR023187">
    <property type="entry name" value="Tscrpt_reg_MarR-type_CS"/>
</dbReference>
<dbReference type="PROSITE" id="PS50995">
    <property type="entry name" value="HTH_MARR_2"/>
    <property type="match status" value="1"/>
</dbReference>
<evidence type="ECO:0000256" key="3">
    <source>
        <dbReference type="ARBA" id="ARBA00023163"/>
    </source>
</evidence>
<dbReference type="Pfam" id="PF12802">
    <property type="entry name" value="MarR_2"/>
    <property type="match status" value="1"/>
</dbReference>
<dbReference type="Gene3D" id="1.10.10.10">
    <property type="entry name" value="Winged helix-like DNA-binding domain superfamily/Winged helix DNA-binding domain"/>
    <property type="match status" value="1"/>
</dbReference>
<keyword evidence="3" id="KW-0804">Transcription</keyword>
<evidence type="ECO:0000313" key="6">
    <source>
        <dbReference type="Proteomes" id="UP001500200"/>
    </source>
</evidence>
<dbReference type="PANTHER" id="PTHR33164">
    <property type="entry name" value="TRANSCRIPTIONAL REGULATOR, MARR FAMILY"/>
    <property type="match status" value="1"/>
</dbReference>
<dbReference type="Proteomes" id="UP001500200">
    <property type="component" value="Unassembled WGS sequence"/>
</dbReference>
<comment type="caution">
    <text evidence="5">The sequence shown here is derived from an EMBL/GenBank/DDBJ whole genome shotgun (WGS) entry which is preliminary data.</text>
</comment>
<keyword evidence="2" id="KW-0238">DNA-binding</keyword>
<protein>
    <recommendedName>
        <fullName evidence="4">HTH marR-type domain-containing protein</fullName>
    </recommendedName>
</protein>
<sequence>MVQAAGQLGKVAIRRHNPSIVCEPTMVMGPSIAQRHRALRKQAYYGGSMPDLNDWTTPRLLSTAARLIEHAWNEELAVLGLTHAGVIALEVLDAEGSMVQARLSAKVRVQAQTMGQTLSRLEAHGHITRERSRLDGRSQRVAVSELGKTALAQARTLARNLAPGVEMGVEDLRDKLVAVIRRLGSARWGEEMPEAASTATNKDLPEQG</sequence>
<reference evidence="6" key="1">
    <citation type="journal article" date="2019" name="Int. J. Syst. Evol. Microbiol.">
        <title>The Global Catalogue of Microorganisms (GCM) 10K type strain sequencing project: providing services to taxonomists for standard genome sequencing and annotation.</title>
        <authorList>
            <consortium name="The Broad Institute Genomics Platform"/>
            <consortium name="The Broad Institute Genome Sequencing Center for Infectious Disease"/>
            <person name="Wu L."/>
            <person name="Ma J."/>
        </authorList>
    </citation>
    <scope>NUCLEOTIDE SEQUENCE [LARGE SCALE GENOMIC DNA]</scope>
    <source>
        <strain evidence="6">JCM 18514</strain>
    </source>
</reference>
<evidence type="ECO:0000256" key="2">
    <source>
        <dbReference type="ARBA" id="ARBA00023125"/>
    </source>
</evidence>
<dbReference type="SMART" id="SM00347">
    <property type="entry name" value="HTH_MARR"/>
    <property type="match status" value="1"/>
</dbReference>
<feature type="domain" description="HTH marR-type" evidence="4">
    <location>
        <begin position="54"/>
        <end position="185"/>
    </location>
</feature>
<dbReference type="PANTHER" id="PTHR33164:SF43">
    <property type="entry name" value="HTH-TYPE TRANSCRIPTIONAL REPRESSOR YETL"/>
    <property type="match status" value="1"/>
</dbReference>
<accession>A0ABP9SMZ3</accession>
<keyword evidence="6" id="KW-1185">Reference proteome</keyword>
<dbReference type="InterPro" id="IPR036390">
    <property type="entry name" value="WH_DNA-bd_sf"/>
</dbReference>
<dbReference type="SUPFAM" id="SSF46785">
    <property type="entry name" value="Winged helix' DNA-binding domain"/>
    <property type="match status" value="1"/>
</dbReference>
<gene>
    <name evidence="5" type="ORF">GCM10023346_34250</name>
</gene>
<organism evidence="5 6">
    <name type="scientific">Arthrobacter gyeryongensis</name>
    <dbReference type="NCBI Taxonomy" id="1650592"/>
    <lineage>
        <taxon>Bacteria</taxon>
        <taxon>Bacillati</taxon>
        <taxon>Actinomycetota</taxon>
        <taxon>Actinomycetes</taxon>
        <taxon>Micrococcales</taxon>
        <taxon>Micrococcaceae</taxon>
        <taxon>Arthrobacter</taxon>
    </lineage>
</organism>
<evidence type="ECO:0000256" key="1">
    <source>
        <dbReference type="ARBA" id="ARBA00023015"/>
    </source>
</evidence>
<dbReference type="InterPro" id="IPR000835">
    <property type="entry name" value="HTH_MarR-typ"/>
</dbReference>
<dbReference type="EMBL" id="BAABKK010000024">
    <property type="protein sequence ID" value="GAA5198041.1"/>
    <property type="molecule type" value="Genomic_DNA"/>
</dbReference>